<organism evidence="1 2">
    <name type="scientific">Diversispora epigaea</name>
    <dbReference type="NCBI Taxonomy" id="1348612"/>
    <lineage>
        <taxon>Eukaryota</taxon>
        <taxon>Fungi</taxon>
        <taxon>Fungi incertae sedis</taxon>
        <taxon>Mucoromycota</taxon>
        <taxon>Glomeromycotina</taxon>
        <taxon>Glomeromycetes</taxon>
        <taxon>Diversisporales</taxon>
        <taxon>Diversisporaceae</taxon>
        <taxon>Diversispora</taxon>
    </lineage>
</organism>
<accession>A0A397H9G5</accession>
<comment type="caution">
    <text evidence="1">The sequence shown here is derived from an EMBL/GenBank/DDBJ whole genome shotgun (WGS) entry which is preliminary data.</text>
</comment>
<protein>
    <recommendedName>
        <fullName evidence="3">Glucosamine-6-phosphate deaminase</fullName>
    </recommendedName>
</protein>
<dbReference type="SUPFAM" id="SSF100950">
    <property type="entry name" value="NagB/RpiA/CoA transferase-like"/>
    <property type="match status" value="1"/>
</dbReference>
<dbReference type="Proteomes" id="UP000266861">
    <property type="component" value="Unassembled WGS sequence"/>
</dbReference>
<reference evidence="1 2" key="1">
    <citation type="submission" date="2018-08" db="EMBL/GenBank/DDBJ databases">
        <title>Genome and evolution of the arbuscular mycorrhizal fungus Diversispora epigaea (formerly Glomus versiforme) and its bacterial endosymbionts.</title>
        <authorList>
            <person name="Sun X."/>
            <person name="Fei Z."/>
            <person name="Harrison M."/>
        </authorList>
    </citation>
    <scope>NUCLEOTIDE SEQUENCE [LARGE SCALE GENOMIC DNA]</scope>
    <source>
        <strain evidence="1 2">IT104</strain>
    </source>
</reference>
<dbReference type="EMBL" id="PQFF01000328">
    <property type="protein sequence ID" value="RHZ59692.1"/>
    <property type="molecule type" value="Genomic_DNA"/>
</dbReference>
<dbReference type="STRING" id="1348612.A0A397H9G5"/>
<evidence type="ECO:0008006" key="3">
    <source>
        <dbReference type="Google" id="ProtNLM"/>
    </source>
</evidence>
<dbReference type="AlphaFoldDB" id="A0A397H9G5"/>
<evidence type="ECO:0000313" key="2">
    <source>
        <dbReference type="Proteomes" id="UP000266861"/>
    </source>
</evidence>
<keyword evidence="2" id="KW-1185">Reference proteome</keyword>
<sequence length="86" mass="9904">MWTVSAIQLHPNALIVCDEDATLELHVKTCILYSSSICFGTVGRQLMVIPEEWFDDEKELLLNMKTEKNEKFNNSDDDIINNNNDE</sequence>
<evidence type="ECO:0000313" key="1">
    <source>
        <dbReference type="EMBL" id="RHZ59692.1"/>
    </source>
</evidence>
<dbReference type="OrthoDB" id="7663298at2759"/>
<gene>
    <name evidence="1" type="ORF">Glove_362g61</name>
</gene>
<proteinExistence type="predicted"/>
<name>A0A397H9G5_9GLOM</name>
<dbReference type="InterPro" id="IPR037171">
    <property type="entry name" value="NagB/RpiA_transferase-like"/>
</dbReference>